<dbReference type="NCBIfam" id="TIGR04350">
    <property type="entry name" value="C_S_lyase_PatB"/>
    <property type="match status" value="1"/>
</dbReference>
<dbReference type="KEGG" id="salo:EF888_20590"/>
<feature type="domain" description="Aminotransferase class I/classII large" evidence="6">
    <location>
        <begin position="48"/>
        <end position="382"/>
    </location>
</feature>
<dbReference type="EMBL" id="QGGV01000004">
    <property type="protein sequence ID" value="PWK56389.1"/>
    <property type="molecule type" value="Genomic_DNA"/>
</dbReference>
<dbReference type="InterPro" id="IPR051798">
    <property type="entry name" value="Class-II_PLP-Dep_Aminotrans"/>
</dbReference>
<dbReference type="Gene3D" id="3.90.1150.10">
    <property type="entry name" value="Aspartate Aminotransferase, domain 1"/>
    <property type="match status" value="1"/>
</dbReference>
<evidence type="ECO:0000256" key="5">
    <source>
        <dbReference type="ARBA" id="ARBA00037974"/>
    </source>
</evidence>
<dbReference type="RefSeq" id="WP_109759084.1">
    <property type="nucleotide sequence ID" value="NZ_CP034588.1"/>
</dbReference>
<evidence type="ECO:0000259" key="6">
    <source>
        <dbReference type="Pfam" id="PF00155"/>
    </source>
</evidence>
<keyword evidence="4 7" id="KW-0456">Lyase</keyword>
<dbReference type="EC" id="4.4.1.13" evidence="2"/>
<dbReference type="CDD" id="cd00609">
    <property type="entry name" value="AAT_like"/>
    <property type="match status" value="1"/>
</dbReference>
<dbReference type="InterPro" id="IPR015422">
    <property type="entry name" value="PyrdxlP-dep_Trfase_small"/>
</dbReference>
<dbReference type="PANTHER" id="PTHR43525:SF1">
    <property type="entry name" value="PROTEIN MALY"/>
    <property type="match status" value="1"/>
</dbReference>
<name>A0A316G620_9RHOB</name>
<organism evidence="7 8">
    <name type="scientific">Silicimonas algicola</name>
    <dbReference type="NCBI Taxonomy" id="1826607"/>
    <lineage>
        <taxon>Bacteria</taxon>
        <taxon>Pseudomonadati</taxon>
        <taxon>Pseudomonadota</taxon>
        <taxon>Alphaproteobacteria</taxon>
        <taxon>Rhodobacterales</taxon>
        <taxon>Paracoccaceae</taxon>
    </lineage>
</organism>
<evidence type="ECO:0000313" key="7">
    <source>
        <dbReference type="EMBL" id="PWK56389.1"/>
    </source>
</evidence>
<dbReference type="InterPro" id="IPR015424">
    <property type="entry name" value="PyrdxlP-dep_Trfase"/>
</dbReference>
<protein>
    <recommendedName>
        <fullName evidence="2">cysteine-S-conjugate beta-lyase</fullName>
        <ecNumber evidence="2">4.4.1.13</ecNumber>
    </recommendedName>
</protein>
<dbReference type="Gene3D" id="3.40.640.10">
    <property type="entry name" value="Type I PLP-dependent aspartate aminotransferase-like (Major domain)"/>
    <property type="match status" value="1"/>
</dbReference>
<dbReference type="Pfam" id="PF00155">
    <property type="entry name" value="Aminotran_1_2"/>
    <property type="match status" value="1"/>
</dbReference>
<dbReference type="InterPro" id="IPR015421">
    <property type="entry name" value="PyrdxlP-dep_Trfase_major"/>
</dbReference>
<comment type="similarity">
    <text evidence="5">Belongs to the class-II pyridoxal-phosphate-dependent aminotransferase family. MalY/PatB cystathionine beta-lyase subfamily.</text>
</comment>
<proteinExistence type="inferred from homology"/>
<evidence type="ECO:0000256" key="2">
    <source>
        <dbReference type="ARBA" id="ARBA00012224"/>
    </source>
</evidence>
<dbReference type="SUPFAM" id="SSF53383">
    <property type="entry name" value="PLP-dependent transferases"/>
    <property type="match status" value="1"/>
</dbReference>
<comment type="caution">
    <text evidence="7">The sequence shown here is derived from an EMBL/GenBank/DDBJ whole genome shotgun (WGS) entry which is preliminary data.</text>
</comment>
<dbReference type="GO" id="GO:0047804">
    <property type="term" value="F:cysteine-S-conjugate beta-lyase activity"/>
    <property type="evidence" value="ECO:0007669"/>
    <property type="project" value="UniProtKB-EC"/>
</dbReference>
<evidence type="ECO:0000256" key="1">
    <source>
        <dbReference type="ARBA" id="ARBA00001933"/>
    </source>
</evidence>
<keyword evidence="3" id="KW-0663">Pyridoxal phosphate</keyword>
<evidence type="ECO:0000256" key="4">
    <source>
        <dbReference type="ARBA" id="ARBA00023239"/>
    </source>
</evidence>
<accession>A0A316G620</accession>
<dbReference type="GO" id="GO:0030170">
    <property type="term" value="F:pyridoxal phosphate binding"/>
    <property type="evidence" value="ECO:0007669"/>
    <property type="project" value="InterPro"/>
</dbReference>
<dbReference type="PANTHER" id="PTHR43525">
    <property type="entry name" value="PROTEIN MALY"/>
    <property type="match status" value="1"/>
</dbReference>
<dbReference type="InterPro" id="IPR027619">
    <property type="entry name" value="C-S_lyase_PatB-like"/>
</dbReference>
<keyword evidence="8" id="KW-1185">Reference proteome</keyword>
<evidence type="ECO:0000313" key="8">
    <source>
        <dbReference type="Proteomes" id="UP000245390"/>
    </source>
</evidence>
<gene>
    <name evidence="7" type="ORF">C8D95_10460</name>
</gene>
<dbReference type="AlphaFoldDB" id="A0A316G620"/>
<evidence type="ECO:0000256" key="3">
    <source>
        <dbReference type="ARBA" id="ARBA00022898"/>
    </source>
</evidence>
<comment type="cofactor">
    <cofactor evidence="1">
        <name>pyridoxal 5'-phosphate</name>
        <dbReference type="ChEBI" id="CHEBI:597326"/>
    </cofactor>
</comment>
<dbReference type="Proteomes" id="UP000245390">
    <property type="component" value="Unassembled WGS sequence"/>
</dbReference>
<reference evidence="7 8" key="1">
    <citation type="submission" date="2018-05" db="EMBL/GenBank/DDBJ databases">
        <title>Genomic Encyclopedia of Type Strains, Phase IV (KMG-IV): sequencing the most valuable type-strain genomes for metagenomic binning, comparative biology and taxonomic classification.</title>
        <authorList>
            <person name="Goeker M."/>
        </authorList>
    </citation>
    <scope>NUCLEOTIDE SEQUENCE [LARGE SCALE GENOMIC DNA]</scope>
    <source>
        <strain evidence="7 8">DSM 103371</strain>
    </source>
</reference>
<dbReference type="OrthoDB" id="3224382at2"/>
<sequence>MTYGFEDQLALRGTHASKYDSLMKVFGVDDPDAIPMWVADMDFPAAPAIRTALSKEVERGYFGYFGGPDAANDAVAGWYRRRHGWTFDASWVRYTHGVISGFGDALAACTAPGDAIVLFSPVYHAFYRQADAMGRKVLESPLRIENGRFELDLDGLSVALTENVRLVVLCSPHNPGGRVWSAEEIRQVADFCLERGLFLISDEIHMDLLFPGETFVPTAVAAPQIAERLVVLSAASKGFNLAGAETGFLVTPDRALRKKLDAVILDRESTPNRFGMAALTAAFTECDDWSDAVRAYLAENFRVFSDRMNALAGISVMDMTSTYLAWVDFAPLGMSDPEILRRIVEAGVVPSPGTQFGTGGAGHMRFNFALPRPTLETAIGRLEDAFRDIQ</sequence>
<dbReference type="InterPro" id="IPR004839">
    <property type="entry name" value="Aminotransferase_I/II_large"/>
</dbReference>